<dbReference type="KEGG" id="dpx:DAPPUDRAFT_253847"/>
<accession>E9H5K6</accession>
<proteinExistence type="predicted"/>
<evidence type="ECO:0000313" key="3">
    <source>
        <dbReference type="Proteomes" id="UP000000305"/>
    </source>
</evidence>
<feature type="region of interest" description="Disordered" evidence="1">
    <location>
        <begin position="124"/>
        <end position="147"/>
    </location>
</feature>
<gene>
    <name evidence="2" type="ORF">DAPPUDRAFT_253847</name>
</gene>
<evidence type="ECO:0000256" key="1">
    <source>
        <dbReference type="SAM" id="MobiDB-lite"/>
    </source>
</evidence>
<dbReference type="HOGENOM" id="CLU_1769959_0_0_1"/>
<keyword evidence="3" id="KW-1185">Reference proteome</keyword>
<dbReference type="PhylomeDB" id="E9H5K6"/>
<dbReference type="InParanoid" id="E9H5K6"/>
<dbReference type="AlphaFoldDB" id="E9H5K6"/>
<sequence>MANDPDGSNKVNISKEVAEKILQESRDHVQWDGEKFVPKPMQLSPINLAKCRDSPIVSADRNVRVRYTTAELSAPIKMREHAVLAVTPTSCEDLQRMGHKLSGFYSVKGSKKMETVYCEFDPNQNGTALNRNGSDTLTSIRRPSIST</sequence>
<reference evidence="2 3" key="1">
    <citation type="journal article" date="2011" name="Science">
        <title>The ecoresponsive genome of Daphnia pulex.</title>
        <authorList>
            <person name="Colbourne J.K."/>
            <person name="Pfrender M.E."/>
            <person name="Gilbert D."/>
            <person name="Thomas W.K."/>
            <person name="Tucker A."/>
            <person name="Oakley T.H."/>
            <person name="Tokishita S."/>
            <person name="Aerts A."/>
            <person name="Arnold G.J."/>
            <person name="Basu M.K."/>
            <person name="Bauer D.J."/>
            <person name="Caceres C.E."/>
            <person name="Carmel L."/>
            <person name="Casola C."/>
            <person name="Choi J.H."/>
            <person name="Detter J.C."/>
            <person name="Dong Q."/>
            <person name="Dusheyko S."/>
            <person name="Eads B.D."/>
            <person name="Frohlich T."/>
            <person name="Geiler-Samerotte K.A."/>
            <person name="Gerlach D."/>
            <person name="Hatcher P."/>
            <person name="Jogdeo S."/>
            <person name="Krijgsveld J."/>
            <person name="Kriventseva E.V."/>
            <person name="Kultz D."/>
            <person name="Laforsch C."/>
            <person name="Lindquist E."/>
            <person name="Lopez J."/>
            <person name="Manak J.R."/>
            <person name="Muller J."/>
            <person name="Pangilinan J."/>
            <person name="Patwardhan R.P."/>
            <person name="Pitluck S."/>
            <person name="Pritham E.J."/>
            <person name="Rechtsteiner A."/>
            <person name="Rho M."/>
            <person name="Rogozin I.B."/>
            <person name="Sakarya O."/>
            <person name="Salamov A."/>
            <person name="Schaack S."/>
            <person name="Shapiro H."/>
            <person name="Shiga Y."/>
            <person name="Skalitzky C."/>
            <person name="Smith Z."/>
            <person name="Souvorov A."/>
            <person name="Sung W."/>
            <person name="Tang Z."/>
            <person name="Tsuchiya D."/>
            <person name="Tu H."/>
            <person name="Vos H."/>
            <person name="Wang M."/>
            <person name="Wolf Y.I."/>
            <person name="Yamagata H."/>
            <person name="Yamada T."/>
            <person name="Ye Y."/>
            <person name="Shaw J.R."/>
            <person name="Andrews J."/>
            <person name="Crease T.J."/>
            <person name="Tang H."/>
            <person name="Lucas S.M."/>
            <person name="Robertson H.M."/>
            <person name="Bork P."/>
            <person name="Koonin E.V."/>
            <person name="Zdobnov E.M."/>
            <person name="Grigoriev I.V."/>
            <person name="Lynch M."/>
            <person name="Boore J.L."/>
        </authorList>
    </citation>
    <scope>NUCLEOTIDE SEQUENCE [LARGE SCALE GENOMIC DNA]</scope>
</reference>
<evidence type="ECO:0000313" key="2">
    <source>
        <dbReference type="EMBL" id="EFX72976.1"/>
    </source>
</evidence>
<name>E9H5K6_DAPPU</name>
<organism evidence="2 3">
    <name type="scientific">Daphnia pulex</name>
    <name type="common">Water flea</name>
    <dbReference type="NCBI Taxonomy" id="6669"/>
    <lineage>
        <taxon>Eukaryota</taxon>
        <taxon>Metazoa</taxon>
        <taxon>Ecdysozoa</taxon>
        <taxon>Arthropoda</taxon>
        <taxon>Crustacea</taxon>
        <taxon>Branchiopoda</taxon>
        <taxon>Diplostraca</taxon>
        <taxon>Cladocera</taxon>
        <taxon>Anomopoda</taxon>
        <taxon>Daphniidae</taxon>
        <taxon>Daphnia</taxon>
    </lineage>
</organism>
<dbReference type="Proteomes" id="UP000000305">
    <property type="component" value="Unassembled WGS sequence"/>
</dbReference>
<dbReference type="EMBL" id="GL732594">
    <property type="protein sequence ID" value="EFX72976.1"/>
    <property type="molecule type" value="Genomic_DNA"/>
</dbReference>
<dbReference type="OrthoDB" id="10677823at2759"/>
<protein>
    <submittedName>
        <fullName evidence="2">Uncharacterized protein</fullName>
    </submittedName>
</protein>